<dbReference type="KEGG" id="asan:AWM72_01940"/>
<evidence type="ECO:0000256" key="7">
    <source>
        <dbReference type="ARBA" id="ARBA00034754"/>
    </source>
</evidence>
<evidence type="ECO:0000256" key="1">
    <source>
        <dbReference type="ARBA" id="ARBA00012417"/>
    </source>
</evidence>
<keyword evidence="12" id="KW-1185">Reference proteome</keyword>
<dbReference type="Gene3D" id="1.10.8.60">
    <property type="match status" value="1"/>
</dbReference>
<dbReference type="GO" id="GO:0003887">
    <property type="term" value="F:DNA-directed DNA polymerase activity"/>
    <property type="evidence" value="ECO:0007669"/>
    <property type="project" value="UniProtKB-KW"/>
</dbReference>
<name>A0A109RCY1_9LACT</name>
<evidence type="ECO:0000313" key="12">
    <source>
        <dbReference type="Proteomes" id="UP000069912"/>
    </source>
</evidence>
<reference evidence="12" key="2">
    <citation type="submission" date="2016-01" db="EMBL/GenBank/DDBJ databases">
        <title>Six Aerococcus type strain genome sequencing and assembly using PacBio and Illumina Hiseq.</title>
        <authorList>
            <person name="Carkaci D."/>
            <person name="Dargis R."/>
            <person name="Nielsen X.C."/>
            <person name="Skovgaard O."/>
            <person name="Fuursted K."/>
            <person name="Christensen J.J."/>
        </authorList>
    </citation>
    <scope>NUCLEOTIDE SEQUENCE [LARGE SCALE GENOMIC DNA]</scope>
    <source>
        <strain evidence="12">CCUG43001</strain>
    </source>
</reference>
<keyword evidence="6" id="KW-0239">DNA-directed DNA polymerase</keyword>
<dbReference type="RefSeq" id="WP_067972357.1">
    <property type="nucleotide sequence ID" value="NZ_CP014160.1"/>
</dbReference>
<dbReference type="Pfam" id="PF06144">
    <property type="entry name" value="DNA_pol3_delta"/>
    <property type="match status" value="1"/>
</dbReference>
<dbReference type="PANTHER" id="PTHR34388:SF1">
    <property type="entry name" value="DNA POLYMERASE III SUBUNIT DELTA"/>
    <property type="match status" value="1"/>
</dbReference>
<evidence type="ECO:0000256" key="5">
    <source>
        <dbReference type="ARBA" id="ARBA00022705"/>
    </source>
</evidence>
<evidence type="ECO:0000256" key="8">
    <source>
        <dbReference type="ARBA" id="ARBA00049244"/>
    </source>
</evidence>
<evidence type="ECO:0000256" key="4">
    <source>
        <dbReference type="ARBA" id="ARBA00022695"/>
    </source>
</evidence>
<dbReference type="Pfam" id="PF21694">
    <property type="entry name" value="DNA_pol3_delta_C"/>
    <property type="match status" value="1"/>
</dbReference>
<dbReference type="SUPFAM" id="SSF48019">
    <property type="entry name" value="post-AAA+ oligomerization domain-like"/>
    <property type="match status" value="1"/>
</dbReference>
<dbReference type="NCBIfam" id="TIGR01128">
    <property type="entry name" value="holA"/>
    <property type="match status" value="1"/>
</dbReference>
<keyword evidence="3" id="KW-0808">Transferase</keyword>
<proteinExistence type="inferred from homology"/>
<keyword evidence="5" id="KW-0235">DNA replication</keyword>
<protein>
    <recommendedName>
        <fullName evidence="2">DNA polymerase III subunit delta</fullName>
        <ecNumber evidence="1">2.7.7.7</ecNumber>
    </recommendedName>
</protein>
<dbReference type="EMBL" id="CP014160">
    <property type="protein sequence ID" value="AMB93596.1"/>
    <property type="molecule type" value="Genomic_DNA"/>
</dbReference>
<dbReference type="InterPro" id="IPR005790">
    <property type="entry name" value="DNA_polIII_delta"/>
</dbReference>
<feature type="domain" description="DNA polymerase III delta subunit-like C-terminal" evidence="10">
    <location>
        <begin position="218"/>
        <end position="337"/>
    </location>
</feature>
<reference evidence="11 12" key="1">
    <citation type="journal article" date="2016" name="Genome Announc.">
        <title>Complete Genome Sequences of Aerococcus christensenii CCUG 28831T, Aerococcus sanguinicola CCUG 43001T, Aerococcus urinae CCUG 36881T, Aerococcus urinaeequi CCUG 28094T, Aerococcus urinaehominis CCUG 42038 BT, and Aerococcus viridans CCUG 4311T.</title>
        <authorList>
            <person name="Carkaci D."/>
            <person name="Dargis R."/>
            <person name="Nielsen X.C."/>
            <person name="Skovgaard O."/>
            <person name="Fuursted K."/>
            <person name="Christensen J.J."/>
        </authorList>
    </citation>
    <scope>NUCLEOTIDE SEQUENCE [LARGE SCALE GENOMIC DNA]</scope>
    <source>
        <strain evidence="11 12">CCUG43001</strain>
    </source>
</reference>
<gene>
    <name evidence="11" type="ORF">AWM72_01940</name>
</gene>
<dbReference type="SUPFAM" id="SSF52540">
    <property type="entry name" value="P-loop containing nucleoside triphosphate hydrolases"/>
    <property type="match status" value="1"/>
</dbReference>
<accession>A0A109RCY1</accession>
<comment type="similarity">
    <text evidence="7">Belongs to the DNA polymerase HolA subunit family.</text>
</comment>
<dbReference type="GO" id="GO:0009360">
    <property type="term" value="C:DNA polymerase III complex"/>
    <property type="evidence" value="ECO:0007669"/>
    <property type="project" value="InterPro"/>
</dbReference>
<keyword evidence="4" id="KW-0548">Nucleotidyltransferase</keyword>
<comment type="catalytic activity">
    <reaction evidence="8">
        <text>DNA(n) + a 2'-deoxyribonucleoside 5'-triphosphate = DNA(n+1) + diphosphate</text>
        <dbReference type="Rhea" id="RHEA:22508"/>
        <dbReference type="Rhea" id="RHEA-COMP:17339"/>
        <dbReference type="Rhea" id="RHEA-COMP:17340"/>
        <dbReference type="ChEBI" id="CHEBI:33019"/>
        <dbReference type="ChEBI" id="CHEBI:61560"/>
        <dbReference type="ChEBI" id="CHEBI:173112"/>
        <dbReference type="EC" id="2.7.7.7"/>
    </reaction>
</comment>
<dbReference type="PANTHER" id="PTHR34388">
    <property type="entry name" value="DNA POLYMERASE III SUBUNIT DELTA"/>
    <property type="match status" value="1"/>
</dbReference>
<sequence>MEIQKQLQNIKAGKWAPVYLLLGQETYLVDRFRQTLVDSVLGGEVNAFNFVHVDLQEQALSDAMLEANTISFFQETRIIWLSHPSFLTGDKGKGAVKQDPDELLAYLDHPAEEVVLVIEAPYEKLDNRKKVVKQLKKAASLVDVGEMKPDQVARYLEGYVSQLDQAMDRDAVKLFLERTNYKLSRTMDEMAKLQLFTADADRITAQDVRLLVEPSIDDDIFHLTDYLMRGQAEAALSLYRQLIADKQSPIAILALLMSNFRLYCQINQFQRMGYDQGSMAKALSAHPYRIKMASKQASAYPGDRLIQAYLALVDLDYRIKTGRVDQDLGIEWFILRFCG</sequence>
<dbReference type="Gene3D" id="3.40.50.300">
    <property type="entry name" value="P-loop containing nucleotide triphosphate hydrolases"/>
    <property type="match status" value="1"/>
</dbReference>
<dbReference type="EC" id="2.7.7.7" evidence="1"/>
<evidence type="ECO:0000259" key="10">
    <source>
        <dbReference type="Pfam" id="PF21694"/>
    </source>
</evidence>
<organism evidence="11 12">
    <name type="scientific">Aerococcus sanguinicola</name>
    <dbReference type="NCBI Taxonomy" id="119206"/>
    <lineage>
        <taxon>Bacteria</taxon>
        <taxon>Bacillati</taxon>
        <taxon>Bacillota</taxon>
        <taxon>Bacilli</taxon>
        <taxon>Lactobacillales</taxon>
        <taxon>Aerococcaceae</taxon>
        <taxon>Aerococcus</taxon>
    </lineage>
</organism>
<dbReference type="GO" id="GO:0003677">
    <property type="term" value="F:DNA binding"/>
    <property type="evidence" value="ECO:0007669"/>
    <property type="project" value="InterPro"/>
</dbReference>
<dbReference type="InterPro" id="IPR008921">
    <property type="entry name" value="DNA_pol3_clamp-load_cplx_C"/>
</dbReference>
<dbReference type="GO" id="GO:0006261">
    <property type="term" value="P:DNA-templated DNA replication"/>
    <property type="evidence" value="ECO:0007669"/>
    <property type="project" value="TreeGrafter"/>
</dbReference>
<dbReference type="Proteomes" id="UP000069912">
    <property type="component" value="Chromosome"/>
</dbReference>
<evidence type="ECO:0000256" key="3">
    <source>
        <dbReference type="ARBA" id="ARBA00022679"/>
    </source>
</evidence>
<dbReference type="InterPro" id="IPR027417">
    <property type="entry name" value="P-loop_NTPase"/>
</dbReference>
<evidence type="ECO:0000256" key="2">
    <source>
        <dbReference type="ARBA" id="ARBA00017703"/>
    </source>
</evidence>
<dbReference type="InterPro" id="IPR048466">
    <property type="entry name" value="DNA_pol3_delta-like_C"/>
</dbReference>
<dbReference type="GeneID" id="92902831"/>
<dbReference type="Gene3D" id="1.20.272.10">
    <property type="match status" value="1"/>
</dbReference>
<evidence type="ECO:0000313" key="11">
    <source>
        <dbReference type="EMBL" id="AMB93596.1"/>
    </source>
</evidence>
<dbReference type="AlphaFoldDB" id="A0A109RCY1"/>
<feature type="domain" description="DNA polymerase III delta N-terminal" evidence="9">
    <location>
        <begin position="19"/>
        <end position="143"/>
    </location>
</feature>
<evidence type="ECO:0000259" key="9">
    <source>
        <dbReference type="Pfam" id="PF06144"/>
    </source>
</evidence>
<evidence type="ECO:0000256" key="6">
    <source>
        <dbReference type="ARBA" id="ARBA00022932"/>
    </source>
</evidence>
<dbReference type="InterPro" id="IPR010372">
    <property type="entry name" value="DNA_pol3_delta_N"/>
</dbReference>